<name>L7THP1_9CAUD</name>
<evidence type="ECO:0000256" key="1">
    <source>
        <dbReference type="SAM" id="MobiDB-lite"/>
    </source>
</evidence>
<feature type="region of interest" description="Disordered" evidence="1">
    <location>
        <begin position="16"/>
        <end position="37"/>
    </location>
</feature>
<evidence type="ECO:0000313" key="3">
    <source>
        <dbReference type="Proteomes" id="UP000011138"/>
    </source>
</evidence>
<dbReference type="RefSeq" id="YP_007379172.1">
    <property type="nucleotide sequence ID" value="NC_020159.1"/>
</dbReference>
<proteinExistence type="predicted"/>
<dbReference type="KEGG" id="vg:14477231"/>
<organism evidence="2 3">
    <name type="scientific">Halorubrum sodomense tailed virus 2</name>
    <dbReference type="NCBI Taxonomy" id="1262527"/>
    <lineage>
        <taxon>Viruses</taxon>
        <taxon>Duplodnaviria</taxon>
        <taxon>Heunggongvirae</taxon>
        <taxon>Uroviricota</taxon>
        <taxon>Caudoviricetes</taxon>
        <taxon>Thumleimavirales</taxon>
        <taxon>Hafunaviridae</taxon>
        <taxon>Mincapvirus</taxon>
        <taxon>Mincapvirus eilatense</taxon>
        <taxon>Mincapvirus HSTV2</taxon>
    </lineage>
</organism>
<dbReference type="OrthoDB" id="25470at10239"/>
<evidence type="ECO:0000313" key="2">
    <source>
        <dbReference type="EMBL" id="AGC34361.1"/>
    </source>
</evidence>
<sequence length="108" mass="12384">MKRIAKELTLPASFLRGAQPREDGGTRPKMMDTTTPEMPHRYELLTQASTREDALVAFHEAFDDAENYTEFYDFHRYDDETIGVFFTAENAIDTDDEPMVLSVDDIEA</sequence>
<gene>
    <name evidence="2" type="primary">94</name>
    <name evidence="2" type="ORF">HSTV2_94</name>
</gene>
<feature type="compositionally biased region" description="Basic and acidic residues" evidence="1">
    <location>
        <begin position="19"/>
        <end position="30"/>
    </location>
</feature>
<dbReference type="Proteomes" id="UP000011138">
    <property type="component" value="Segment"/>
</dbReference>
<reference evidence="2 3" key="1">
    <citation type="journal article" date="2013" name="J. Virol.">
        <title>Insights into head-tailed viruses infecting extremely halophilic archaea.</title>
        <authorList>
            <person name="Pietila M.K."/>
            <person name="Laurinmaki P."/>
            <person name="Russell D.A."/>
            <person name="Ko C.C."/>
            <person name="Jacobs-Sera D."/>
            <person name="Butcher S.J."/>
            <person name="Bamford D.H."/>
            <person name="Hendrix R.W."/>
        </authorList>
    </citation>
    <scope>NUCLEOTIDE SEQUENCE [LARGE SCALE GENOMIC DNA]</scope>
</reference>
<keyword evidence="3" id="KW-1185">Reference proteome</keyword>
<accession>L7THP1</accession>
<dbReference type="GeneID" id="14477231"/>
<protein>
    <submittedName>
        <fullName evidence="2">Uncharacterized protein</fullName>
    </submittedName>
</protein>
<dbReference type="EMBL" id="KC117376">
    <property type="protein sequence ID" value="AGC34361.1"/>
    <property type="molecule type" value="Genomic_DNA"/>
</dbReference>